<organism evidence="4 5">
    <name type="scientific">Flavobacterium limi</name>
    <dbReference type="NCBI Taxonomy" id="2045105"/>
    <lineage>
        <taxon>Bacteria</taxon>
        <taxon>Pseudomonadati</taxon>
        <taxon>Bacteroidota</taxon>
        <taxon>Flavobacteriia</taxon>
        <taxon>Flavobacteriales</taxon>
        <taxon>Flavobacteriaceae</taxon>
        <taxon>Flavobacterium</taxon>
    </lineage>
</organism>
<gene>
    <name evidence="4" type="ORF">GCM10011518_41970</name>
</gene>
<dbReference type="PRINTS" id="PR00081">
    <property type="entry name" value="GDHRDH"/>
</dbReference>
<dbReference type="PANTHER" id="PTHR44169:SF6">
    <property type="entry name" value="NADPH-DEPENDENT 1-ACYLDIHYDROXYACETONE PHOSPHATE REDUCTASE"/>
    <property type="match status" value="1"/>
</dbReference>
<evidence type="ECO:0000313" key="5">
    <source>
        <dbReference type="Proteomes" id="UP000655016"/>
    </source>
</evidence>
<dbReference type="Pfam" id="PF00106">
    <property type="entry name" value="adh_short"/>
    <property type="match status" value="1"/>
</dbReference>
<dbReference type="PRINTS" id="PR00080">
    <property type="entry name" value="SDRFAMILY"/>
</dbReference>
<protein>
    <submittedName>
        <fullName evidence="4">Short-chain dehydrogenase</fullName>
    </submittedName>
</protein>
<evidence type="ECO:0000313" key="4">
    <source>
        <dbReference type="EMBL" id="GGF28262.1"/>
    </source>
</evidence>
<dbReference type="Proteomes" id="UP000655016">
    <property type="component" value="Unassembled WGS sequence"/>
</dbReference>
<dbReference type="PANTHER" id="PTHR44169">
    <property type="entry name" value="NADPH-DEPENDENT 1-ACYLDIHYDROXYACETONE PHOSPHATE REDUCTASE"/>
    <property type="match status" value="1"/>
</dbReference>
<keyword evidence="2" id="KW-0560">Oxidoreductase</keyword>
<evidence type="ECO:0000256" key="1">
    <source>
        <dbReference type="ARBA" id="ARBA00006484"/>
    </source>
</evidence>
<dbReference type="InterPro" id="IPR036291">
    <property type="entry name" value="NAD(P)-bd_dom_sf"/>
</dbReference>
<dbReference type="InterPro" id="IPR002347">
    <property type="entry name" value="SDR_fam"/>
</dbReference>
<evidence type="ECO:0000256" key="3">
    <source>
        <dbReference type="RuleBase" id="RU000363"/>
    </source>
</evidence>
<comment type="similarity">
    <text evidence="1 3">Belongs to the short-chain dehydrogenases/reductases (SDR) family.</text>
</comment>
<keyword evidence="5" id="KW-1185">Reference proteome</keyword>
<dbReference type="EMBL" id="BMKP01000013">
    <property type="protein sequence ID" value="GGF28262.1"/>
    <property type="molecule type" value="Genomic_DNA"/>
</dbReference>
<accession>A0ABQ1UY56</accession>
<dbReference type="RefSeq" id="WP_163396407.1">
    <property type="nucleotide sequence ID" value="NZ_BMKP01000013.1"/>
</dbReference>
<proteinExistence type="inferred from homology"/>
<name>A0ABQ1UY56_9FLAO</name>
<dbReference type="Gene3D" id="3.40.50.720">
    <property type="entry name" value="NAD(P)-binding Rossmann-like Domain"/>
    <property type="match status" value="1"/>
</dbReference>
<comment type="caution">
    <text evidence="4">The sequence shown here is derived from an EMBL/GenBank/DDBJ whole genome shotgun (WGS) entry which is preliminary data.</text>
</comment>
<sequence>MQKLKDKVILITGANRGIGKSLVKAALGKGAAKVYATSRNISKIPDFDDDRVVPLALDITNSKQIAEILERTRDVQILINNAGSLRPGTILEGEKSRMEEDMQTNYHGTVDMMRQFASVLEKNAPSKIVNIVSIVAYSPFPSIAGYSASKAALFSASLSVRTELSKRGVMIQIVNPGAIDTDMNKGSDWDMPKPDNVAKIIMDRVETDELEIIPDTRGLTMFSAWRQEPSNLAAIFDKIYHG</sequence>
<evidence type="ECO:0000256" key="2">
    <source>
        <dbReference type="ARBA" id="ARBA00023002"/>
    </source>
</evidence>
<dbReference type="SUPFAM" id="SSF51735">
    <property type="entry name" value="NAD(P)-binding Rossmann-fold domains"/>
    <property type="match status" value="1"/>
</dbReference>
<reference evidence="5" key="1">
    <citation type="journal article" date="2019" name="Int. J. Syst. Evol. Microbiol.">
        <title>The Global Catalogue of Microorganisms (GCM) 10K type strain sequencing project: providing services to taxonomists for standard genome sequencing and annotation.</title>
        <authorList>
            <consortium name="The Broad Institute Genomics Platform"/>
            <consortium name="The Broad Institute Genome Sequencing Center for Infectious Disease"/>
            <person name="Wu L."/>
            <person name="Ma J."/>
        </authorList>
    </citation>
    <scope>NUCLEOTIDE SEQUENCE [LARGE SCALE GENOMIC DNA]</scope>
    <source>
        <strain evidence="5">CGMCC 1.16060</strain>
    </source>
</reference>